<dbReference type="GeneID" id="26517874"/>
<sequence length="151" mass="16991">MQELSIVKSEFPLLVQSRGIDAPIAIKAATGKSEEEILSAVVDVTDNPRKGLTPVEIKKALKKLGVKHRDVSKMVERNDASGDTKLHKHITENEFLKHAPEGKTYILTNRNHTWTVKNKEVIDPVWVVPNKQGTRRRVTSVIEVLEEDKAH</sequence>
<dbReference type="EMBL" id="KP881232">
    <property type="protein sequence ID" value="AKE44822.1"/>
    <property type="molecule type" value="Genomic_DNA"/>
</dbReference>
<accession>A0A0F6R535</accession>
<gene>
    <name evidence="1" type="ORF">Sm_phiM9_195</name>
</gene>
<reference evidence="2" key="2">
    <citation type="submission" date="2015-03" db="EMBL/GenBank/DDBJ databases">
        <title>The genome and structure of Sinorhizobium meliloti phage phiM9.</title>
        <authorList>
            <person name="Johnson M.C."/>
            <person name="Tatum K.B."/>
            <person name="Lynn J.S."/>
            <person name="Brewer T.E."/>
            <person name="Washburn B.K."/>
            <person name="Stroupe M.E."/>
            <person name="Jones K.M."/>
        </authorList>
    </citation>
    <scope>NUCLEOTIDE SEQUENCE [LARGE SCALE GENOMIC DNA]</scope>
</reference>
<dbReference type="RefSeq" id="YP_009189576.1">
    <property type="nucleotide sequence ID" value="NC_028676.1"/>
</dbReference>
<evidence type="ECO:0000313" key="2">
    <source>
        <dbReference type="Proteomes" id="UP000033804"/>
    </source>
</evidence>
<protein>
    <submittedName>
        <fullName evidence="1">Uncharacterized protein</fullName>
    </submittedName>
</protein>
<name>A0A0F6R535_9CAUD</name>
<proteinExistence type="predicted"/>
<evidence type="ECO:0000313" key="1">
    <source>
        <dbReference type="EMBL" id="AKE44822.1"/>
    </source>
</evidence>
<dbReference type="Proteomes" id="UP000033804">
    <property type="component" value="Segment"/>
</dbReference>
<keyword evidence="2" id="KW-1185">Reference proteome</keyword>
<organism evidence="1 2">
    <name type="scientific">Sinorhizobium phage phiM9</name>
    <dbReference type="NCBI Taxonomy" id="1636182"/>
    <lineage>
        <taxon>Viruses</taxon>
        <taxon>Duplodnaviria</taxon>
        <taxon>Heunggongvirae</taxon>
        <taxon>Uroviricota</taxon>
        <taxon>Caudoviricetes</taxon>
        <taxon>Pootjesviridae</taxon>
        <taxon>Emnonavirus</taxon>
        <taxon>Emnonavirus phiM9</taxon>
    </lineage>
</organism>
<reference evidence="1 2" key="1">
    <citation type="journal article" date="2015" name="J. Virol.">
        <title>Sinorhizobium meliloti Phage ?M9 Defines a New Group of T4 Superfamily Phages with Unusual Genomic Features but a Common T=16 Capsid.</title>
        <authorList>
            <person name="Johnson M.C."/>
            <person name="Tatum K.B."/>
            <person name="Lynn J.S."/>
            <person name="Brewer T.E."/>
            <person name="Lu S."/>
            <person name="Washburn B.K."/>
            <person name="Stroupe M.E."/>
            <person name="Jones K.M."/>
        </authorList>
    </citation>
    <scope>NUCLEOTIDE SEQUENCE [LARGE SCALE GENOMIC DNA]</scope>
</reference>
<dbReference type="OrthoDB" id="31800at10239"/>
<dbReference type="KEGG" id="vg:26517874"/>